<organism evidence="2 3">
    <name type="scientific">Burkholderia plantarii</name>
    <dbReference type="NCBI Taxonomy" id="41899"/>
    <lineage>
        <taxon>Bacteria</taxon>
        <taxon>Pseudomonadati</taxon>
        <taxon>Pseudomonadota</taxon>
        <taxon>Betaproteobacteria</taxon>
        <taxon>Burkholderiales</taxon>
        <taxon>Burkholderiaceae</taxon>
        <taxon>Burkholderia</taxon>
    </lineage>
</organism>
<dbReference type="Pfam" id="PF12919">
    <property type="entry name" value="TcdA_TcdB"/>
    <property type="match status" value="1"/>
</dbReference>
<dbReference type="InterPro" id="IPR051706">
    <property type="entry name" value="Glycosyltransferase_domain"/>
</dbReference>
<dbReference type="GO" id="GO:0016020">
    <property type="term" value="C:membrane"/>
    <property type="evidence" value="ECO:0007669"/>
    <property type="project" value="GOC"/>
</dbReference>
<feature type="domain" description="GT44" evidence="1">
    <location>
        <begin position="84"/>
        <end position="171"/>
    </location>
</feature>
<gene>
    <name evidence="2" type="ORF">BGL_2c02890</name>
</gene>
<dbReference type="PANTHER" id="PTHR32385:SF15">
    <property type="entry name" value="INOSITOL PHOSPHOCERAMIDE MANNOSYLTRANSFERASE 1"/>
    <property type="match status" value="1"/>
</dbReference>
<evidence type="ECO:0000313" key="3">
    <source>
        <dbReference type="Proteomes" id="UP000031838"/>
    </source>
</evidence>
<dbReference type="GO" id="GO:0000030">
    <property type="term" value="F:mannosyltransferase activity"/>
    <property type="evidence" value="ECO:0007669"/>
    <property type="project" value="TreeGrafter"/>
</dbReference>
<sequence length="326" mass="37096">MKAIPKVIHIIWIGGDIPQRNRECITTFVRHNPDWKIRLWIDANQLLTGERRRQVKAQHGGSVSKEAWQAVAERLGSGGDAETIRYLASHFDQRGEALQGLRLRQVNSIMDFCRANGITLSEVQRDLKTGKNAAIYRQELVNRGANFGSASDILRIEILLQYGGIYVDTDVDCVSALGELICHQSYPRFSAVSALWANGVTEQDWNSDAWWKQRFNGQMAPKISNSIIACHAGSKGLKAYRKLIAGNFTKLRRDDEMRGAYFDSIRSSTIQMTGPTAAADSTGFNRAREAAKHDGDEFSDQRKLDLRDHWYFPMHHVRDRYFHDWL</sequence>
<dbReference type="InterPro" id="IPR024770">
    <property type="entry name" value="TcdA/TcdB_cat"/>
</dbReference>
<reference evidence="3" key="1">
    <citation type="submission" date="2011-03" db="EMBL/GenBank/DDBJ databases">
        <authorList>
            <person name="Voget S."/>
            <person name="Streit W.R."/>
            <person name="Jaeger K.E."/>
            <person name="Daniel R."/>
        </authorList>
    </citation>
    <scope>NUCLEOTIDE SEQUENCE [LARGE SCALE GENOMIC DNA]</scope>
    <source>
        <strain evidence="3">PG1</strain>
    </source>
</reference>
<dbReference type="RefSeq" id="WP_042627036.1">
    <property type="nucleotide sequence ID" value="NZ_CP002581.1"/>
</dbReference>
<dbReference type="Proteomes" id="UP000031838">
    <property type="component" value="Chromosome 2"/>
</dbReference>
<dbReference type="Gene3D" id="3.90.550.20">
    <property type="match status" value="1"/>
</dbReference>
<dbReference type="PANTHER" id="PTHR32385">
    <property type="entry name" value="MANNOSYL PHOSPHORYLINOSITOL CERAMIDE SYNTHASE"/>
    <property type="match status" value="1"/>
</dbReference>
<proteinExistence type="predicted"/>
<dbReference type="KEGG" id="bgp:BGL_2c02890"/>
<dbReference type="AlphaFoldDB" id="A0A0B6S524"/>
<evidence type="ECO:0000313" key="2">
    <source>
        <dbReference type="EMBL" id="AJK48385.1"/>
    </source>
</evidence>
<name>A0A0B6S524_BURPL</name>
<reference evidence="2 3" key="2">
    <citation type="journal article" date="2016" name="Appl. Microbiol. Biotechnol.">
        <title>Mutations improving production and secretion of extracellular lipase by Burkholderia glumae PG1.</title>
        <authorList>
            <person name="Knapp A."/>
            <person name="Voget S."/>
            <person name="Gao R."/>
            <person name="Zaburannyi N."/>
            <person name="Krysciak D."/>
            <person name="Breuer M."/>
            <person name="Hauer B."/>
            <person name="Streit W.R."/>
            <person name="Muller R."/>
            <person name="Daniel R."/>
            <person name="Jaeger K.E."/>
        </authorList>
    </citation>
    <scope>NUCLEOTIDE SEQUENCE [LARGE SCALE GENOMIC DNA]</scope>
    <source>
        <strain evidence="2 3">PG1</strain>
    </source>
</reference>
<dbReference type="GO" id="GO:0051999">
    <property type="term" value="P:mannosyl-inositol phosphorylceramide biosynthetic process"/>
    <property type="evidence" value="ECO:0007669"/>
    <property type="project" value="TreeGrafter"/>
</dbReference>
<dbReference type="EMBL" id="CP002581">
    <property type="protein sequence ID" value="AJK48385.1"/>
    <property type="molecule type" value="Genomic_DNA"/>
</dbReference>
<accession>A0A0B6S524</accession>
<protein>
    <recommendedName>
        <fullName evidence="1">GT44 domain-containing protein</fullName>
    </recommendedName>
</protein>
<dbReference type="SUPFAM" id="SSF53448">
    <property type="entry name" value="Nucleotide-diphospho-sugar transferases"/>
    <property type="match status" value="1"/>
</dbReference>
<dbReference type="InterPro" id="IPR029044">
    <property type="entry name" value="Nucleotide-diphossugar_trans"/>
</dbReference>
<dbReference type="HOGENOM" id="CLU_825572_0_0_4"/>
<evidence type="ECO:0000259" key="1">
    <source>
        <dbReference type="Pfam" id="PF12919"/>
    </source>
</evidence>
<keyword evidence="3" id="KW-1185">Reference proteome</keyword>